<comment type="caution">
    <text evidence="2">The sequence shown here is derived from an EMBL/GenBank/DDBJ whole genome shotgun (WGS) entry which is preliminary data.</text>
</comment>
<evidence type="ECO:0000313" key="3">
    <source>
        <dbReference type="Proteomes" id="UP000478052"/>
    </source>
</evidence>
<dbReference type="OrthoDB" id="6618506at2759"/>
<sequence>NLQTSAKLENQNGNFIRTLQICEELLQQKPKDLNVIILMAESFFKCGNYEKSISFLKKANNLNPNSFTTKTLLNIEATLKSPRFNDSWVYYAEALVKSNDIKMAESVYAHILRVYDQDAYTIRNKYGKILLQQNKIKNAKQQFKIAQKSAPEFQETLSNLGDAYFMADKYDKALFNYHKALEINPNLKITLFNLGKIYFQTTEYQKAVEAFEKAIELDPENASVLRYLAVAYCNQDNMLKSVETYKKSLKLLPDDLDINFELAMIYVHNLKNFQEAENCFIKCIELNPKREDLYKNLIVVYRQLNKLIDASDICMKLGDLYLEKSDLENARNAFTTALYLYPENANGHYKLSLTMTKLNRHDLAMIR</sequence>
<dbReference type="Pfam" id="PF13424">
    <property type="entry name" value="TPR_12"/>
    <property type="match status" value="1"/>
</dbReference>
<dbReference type="Gene3D" id="1.25.40.10">
    <property type="entry name" value="Tetratricopeptide repeat domain"/>
    <property type="match status" value="1"/>
</dbReference>
<evidence type="ECO:0000256" key="1">
    <source>
        <dbReference type="PROSITE-ProRule" id="PRU00339"/>
    </source>
</evidence>
<feature type="repeat" description="TPR" evidence="1">
    <location>
        <begin position="222"/>
        <end position="255"/>
    </location>
</feature>
<reference evidence="2 3" key="1">
    <citation type="submission" date="2019-08" db="EMBL/GenBank/DDBJ databases">
        <title>Whole genome of Aphis craccivora.</title>
        <authorList>
            <person name="Voronova N.V."/>
            <person name="Shulinski R.S."/>
            <person name="Bandarenka Y.V."/>
            <person name="Zhorov D.G."/>
            <person name="Warner D."/>
        </authorList>
    </citation>
    <scope>NUCLEOTIDE SEQUENCE [LARGE SCALE GENOMIC DNA]</scope>
    <source>
        <strain evidence="2">180601</strain>
        <tissue evidence="2">Whole Body</tissue>
    </source>
</reference>
<accession>A0A6G0VZE7</accession>
<dbReference type="PANTHER" id="PTHR44809:SF1">
    <property type="entry name" value="PROTEIN O-MANNOSYL-TRANSFERASE TMTC1"/>
    <property type="match status" value="1"/>
</dbReference>
<evidence type="ECO:0000313" key="2">
    <source>
        <dbReference type="EMBL" id="KAF0714469.1"/>
    </source>
</evidence>
<name>A0A6G0VZE7_APHCR</name>
<dbReference type="InterPro" id="IPR052943">
    <property type="entry name" value="TMTC_O-mannosyl-trnsfr"/>
</dbReference>
<feature type="non-terminal residue" evidence="2">
    <location>
        <position position="367"/>
    </location>
</feature>
<dbReference type="Pfam" id="PF13181">
    <property type="entry name" value="TPR_8"/>
    <property type="match status" value="2"/>
</dbReference>
<proteinExistence type="predicted"/>
<dbReference type="InterPro" id="IPR019734">
    <property type="entry name" value="TPR_rpt"/>
</dbReference>
<dbReference type="PANTHER" id="PTHR44809">
    <property type="match status" value="1"/>
</dbReference>
<dbReference type="AlphaFoldDB" id="A0A6G0VZE7"/>
<dbReference type="PROSITE" id="PS50005">
    <property type="entry name" value="TPR"/>
    <property type="match status" value="5"/>
</dbReference>
<dbReference type="GO" id="GO:0016757">
    <property type="term" value="F:glycosyltransferase activity"/>
    <property type="evidence" value="ECO:0007669"/>
    <property type="project" value="UniProtKB-KW"/>
</dbReference>
<keyword evidence="1" id="KW-0802">TPR repeat</keyword>
<gene>
    <name evidence="2" type="ORF">FWK35_00037342</name>
</gene>
<feature type="repeat" description="TPR" evidence="1">
    <location>
        <begin position="33"/>
        <end position="66"/>
    </location>
</feature>
<keyword evidence="3" id="KW-1185">Reference proteome</keyword>
<organism evidence="2 3">
    <name type="scientific">Aphis craccivora</name>
    <name type="common">Cowpea aphid</name>
    <dbReference type="NCBI Taxonomy" id="307492"/>
    <lineage>
        <taxon>Eukaryota</taxon>
        <taxon>Metazoa</taxon>
        <taxon>Ecdysozoa</taxon>
        <taxon>Arthropoda</taxon>
        <taxon>Hexapoda</taxon>
        <taxon>Insecta</taxon>
        <taxon>Pterygota</taxon>
        <taxon>Neoptera</taxon>
        <taxon>Paraneoptera</taxon>
        <taxon>Hemiptera</taxon>
        <taxon>Sternorrhyncha</taxon>
        <taxon>Aphidomorpha</taxon>
        <taxon>Aphidoidea</taxon>
        <taxon>Aphididae</taxon>
        <taxon>Aphidini</taxon>
        <taxon>Aphis</taxon>
        <taxon>Aphis</taxon>
    </lineage>
</organism>
<feature type="repeat" description="TPR" evidence="1">
    <location>
        <begin position="188"/>
        <end position="221"/>
    </location>
</feature>
<keyword evidence="2" id="KW-0328">Glycosyltransferase</keyword>
<protein>
    <submittedName>
        <fullName evidence="2">UDP-N-acetylglucosamine--peptide N-acetylglucosaminyltransferase 110 kDa subunit-like isoform X3</fullName>
    </submittedName>
</protein>
<dbReference type="PROSITE" id="PS50293">
    <property type="entry name" value="TPR_REGION"/>
    <property type="match status" value="2"/>
</dbReference>
<dbReference type="SUPFAM" id="SSF48452">
    <property type="entry name" value="TPR-like"/>
    <property type="match status" value="2"/>
</dbReference>
<dbReference type="Pfam" id="PF14559">
    <property type="entry name" value="TPR_19"/>
    <property type="match status" value="1"/>
</dbReference>
<dbReference type="InterPro" id="IPR011990">
    <property type="entry name" value="TPR-like_helical_dom_sf"/>
</dbReference>
<dbReference type="SMART" id="SM00028">
    <property type="entry name" value="TPR"/>
    <property type="match status" value="7"/>
</dbReference>
<feature type="repeat" description="TPR" evidence="1">
    <location>
        <begin position="311"/>
        <end position="344"/>
    </location>
</feature>
<feature type="repeat" description="TPR" evidence="1">
    <location>
        <begin position="154"/>
        <end position="187"/>
    </location>
</feature>
<keyword evidence="2" id="KW-0808">Transferase</keyword>
<dbReference type="EMBL" id="VUJU01010402">
    <property type="protein sequence ID" value="KAF0714469.1"/>
    <property type="molecule type" value="Genomic_DNA"/>
</dbReference>
<feature type="non-terminal residue" evidence="2">
    <location>
        <position position="1"/>
    </location>
</feature>
<dbReference type="Proteomes" id="UP000478052">
    <property type="component" value="Unassembled WGS sequence"/>
</dbReference>